<evidence type="ECO:0000259" key="4">
    <source>
        <dbReference type="Pfam" id="PF01926"/>
    </source>
</evidence>
<dbReference type="GO" id="GO:0003924">
    <property type="term" value="F:GTPase activity"/>
    <property type="evidence" value="ECO:0007669"/>
    <property type="project" value="TreeGrafter"/>
</dbReference>
<keyword evidence="2" id="KW-0342">GTP-binding</keyword>
<gene>
    <name evidence="5" type="ORF">PPROV_000570900</name>
</gene>
<dbReference type="InterPro" id="IPR006073">
    <property type="entry name" value="GTP-bd"/>
</dbReference>
<evidence type="ECO:0000256" key="3">
    <source>
        <dbReference type="SAM" id="MobiDB-lite"/>
    </source>
</evidence>
<dbReference type="PANTHER" id="PTHR45782">
    <property type="entry name" value="MITOCHONDRIAL RIBOSOME-ASSOCIATED GTPASE 1"/>
    <property type="match status" value="1"/>
</dbReference>
<keyword evidence="6" id="KW-1185">Reference proteome</keyword>
<dbReference type="InterPro" id="IPR027417">
    <property type="entry name" value="P-loop_NTPase"/>
</dbReference>
<evidence type="ECO:0000256" key="1">
    <source>
        <dbReference type="ARBA" id="ARBA00022741"/>
    </source>
</evidence>
<dbReference type="GO" id="GO:0005525">
    <property type="term" value="F:GTP binding"/>
    <property type="evidence" value="ECO:0007669"/>
    <property type="project" value="UniProtKB-KW"/>
</dbReference>
<dbReference type="SUPFAM" id="SSF52540">
    <property type="entry name" value="P-loop containing nucleoside triphosphate hydrolases"/>
    <property type="match status" value="1"/>
</dbReference>
<feature type="domain" description="G" evidence="4">
    <location>
        <begin position="182"/>
        <end position="265"/>
    </location>
</feature>
<sequence length="403" mass="43135">MTTTCGAWMATCATPSRAMALARCFASTTQHSPVGTLKAHAHPWFPGHMKKASEQLRKLLKAADVVVEVRDARAPLTAASDTLRAASVVGTSERTAAARRKHVVALNKSDLADPSLMRKSERAVAEDERRRGNIAFAGVVHTSCAKTNRNSLRGASPLLKKVREALVDVPRRARPGDPHLLIICGLPNVGKSALIAGLRRANSDGEDDREHIRGRGGKARVGPTPGVTRAVQGFELTGGDEPLWCLDSPGITAPRLREGRAVEHAMHLAIVHCVPEYITGGADTTLGYALAHVVPNAASPVEMGRPPEAVLNVHAHVRRSREQDTMLKAARAGSEAAKVAYRDGENDTVASAMALDAALVHMMNGTSVNDADPDRVQKLVDKLLKAVREGRLGRFNVDRDSIV</sequence>
<dbReference type="Proteomes" id="UP000660262">
    <property type="component" value="Unassembled WGS sequence"/>
</dbReference>
<protein>
    <recommendedName>
        <fullName evidence="4">G domain-containing protein</fullName>
    </recommendedName>
</protein>
<proteinExistence type="predicted"/>
<comment type="caution">
    <text evidence="5">The sequence shown here is derived from an EMBL/GenBank/DDBJ whole genome shotgun (WGS) entry which is preliminary data.</text>
</comment>
<evidence type="ECO:0000313" key="6">
    <source>
        <dbReference type="Proteomes" id="UP000660262"/>
    </source>
</evidence>
<reference evidence="5" key="1">
    <citation type="submission" date="2020-10" db="EMBL/GenBank/DDBJ databases">
        <title>Unveiling of a novel bifunctional photoreceptor, Dualchrome1, isolated from a cosmopolitan green alga.</title>
        <authorList>
            <person name="Suzuki S."/>
            <person name="Kawachi M."/>
        </authorList>
    </citation>
    <scope>NUCLEOTIDE SEQUENCE</scope>
    <source>
        <strain evidence="5">NIES 2893</strain>
    </source>
</reference>
<evidence type="ECO:0000256" key="2">
    <source>
        <dbReference type="ARBA" id="ARBA00023134"/>
    </source>
</evidence>
<organism evidence="5 6">
    <name type="scientific">Pycnococcus provasolii</name>
    <dbReference type="NCBI Taxonomy" id="41880"/>
    <lineage>
        <taxon>Eukaryota</taxon>
        <taxon>Viridiplantae</taxon>
        <taxon>Chlorophyta</taxon>
        <taxon>Pseudoscourfieldiophyceae</taxon>
        <taxon>Pseudoscourfieldiales</taxon>
        <taxon>Pycnococcaceae</taxon>
        <taxon>Pycnococcus</taxon>
    </lineage>
</organism>
<dbReference type="Pfam" id="PF01926">
    <property type="entry name" value="MMR_HSR1"/>
    <property type="match status" value="1"/>
</dbReference>
<dbReference type="OrthoDB" id="269151at2759"/>
<dbReference type="GO" id="GO:0005739">
    <property type="term" value="C:mitochondrion"/>
    <property type="evidence" value="ECO:0007669"/>
    <property type="project" value="TreeGrafter"/>
</dbReference>
<dbReference type="PANTHER" id="PTHR45782:SF4">
    <property type="entry name" value="MITOCHONDRIAL RIBOSOME-ASSOCIATED GTPASE 1"/>
    <property type="match status" value="1"/>
</dbReference>
<feature type="region of interest" description="Disordered" evidence="3">
    <location>
        <begin position="202"/>
        <end position="225"/>
    </location>
</feature>
<accession>A0A830HJR6</accession>
<dbReference type="AlphaFoldDB" id="A0A830HJR6"/>
<dbReference type="Gene3D" id="3.40.50.300">
    <property type="entry name" value="P-loop containing nucleotide triphosphate hydrolases"/>
    <property type="match status" value="1"/>
</dbReference>
<evidence type="ECO:0000313" key="5">
    <source>
        <dbReference type="EMBL" id="GHP06965.1"/>
    </source>
</evidence>
<name>A0A830HJR6_9CHLO</name>
<keyword evidence="1" id="KW-0547">Nucleotide-binding</keyword>
<dbReference type="GO" id="GO:0032543">
    <property type="term" value="P:mitochondrial translation"/>
    <property type="evidence" value="ECO:0007669"/>
    <property type="project" value="TreeGrafter"/>
</dbReference>
<dbReference type="EMBL" id="BNJQ01000014">
    <property type="protein sequence ID" value="GHP06965.1"/>
    <property type="molecule type" value="Genomic_DNA"/>
</dbReference>